<organism evidence="7 8">
    <name type="scientific">Stigmatella aurantiaca</name>
    <dbReference type="NCBI Taxonomy" id="41"/>
    <lineage>
        <taxon>Bacteria</taxon>
        <taxon>Pseudomonadati</taxon>
        <taxon>Myxococcota</taxon>
        <taxon>Myxococcia</taxon>
        <taxon>Myxococcales</taxon>
        <taxon>Cystobacterineae</taxon>
        <taxon>Archangiaceae</taxon>
        <taxon>Stigmatella</taxon>
    </lineage>
</organism>
<keyword evidence="3" id="KW-0378">Hydrolase</keyword>
<dbReference type="PANTHER" id="PTHR43788:SF8">
    <property type="entry name" value="DNA-BINDING PROTEIN SMUBP-2"/>
    <property type="match status" value="1"/>
</dbReference>
<evidence type="ECO:0000313" key="8">
    <source>
        <dbReference type="Proteomes" id="UP000182719"/>
    </source>
</evidence>
<reference evidence="8" key="1">
    <citation type="submission" date="2016-10" db="EMBL/GenBank/DDBJ databases">
        <authorList>
            <person name="Varghese N."/>
            <person name="Submissions S."/>
        </authorList>
    </citation>
    <scope>NUCLEOTIDE SEQUENCE [LARGE SCALE GENOMIC DNA]</scope>
    <source>
        <strain evidence="8">DSM 17044</strain>
    </source>
</reference>
<dbReference type="InterPro" id="IPR047187">
    <property type="entry name" value="SF1_C_Upf1"/>
</dbReference>
<sequence>MTQSAQTFIRVCPQCGTERPASELLCENLLAHGPCHWPLSDEEIRVQGGAALLPPQVPAAPPAVFRCTNGHALDAGEQLCLECGASLAEEVSTPPSPALSPPTKASRVMDGWRLLAPVPSAEGPWERFLAEESSGGRRALLTLYAQGAEPDPAVHEVLRRTARDHIPELFATGRHEGRAYEVFEHIERGTLADAGFFAAGRSDDLRQMTGELSRALADFAEMGLRHRDIRPSTILVRSREPLDLVITDFGSARLSDFDLESVAPLRLTRYSAPESIVGAVSAASDWWSLGMILLEQATAGACFTGVDDRAFQLHVVTRGVDVPAELDPSLRLLLRGLLTRDPLKRWSWPQVQAWLAGKPVEASENEAASSEDPQGPTLRLQEKVFSRPELFALAAAEAHNWEEARTFTLRGAVSTWLEERGADPKLRSQVRQLASDEALSEDFRHALVLMAMNPSLPLTWMGDIVTPAWLLMHPEEGYALVTGKVSRHLEQMGREPWLVRMRVRAEAVRERAGLLKIELDEDRIRVALLASSRANLEAERAALRRLYPDTDHAGLASIVERTRLTDEELILLVSASTQQFNSLGLLVERATELAQRTSVTLDKAEVEAWLVRPRRDVFAEVDARTANFARCGIARVDEWADTFRVERRMPLERTVVLLSVPREAWKEPPKQHYVANLLELFEKRVAGSVQRGPLARFVLGKTTPRVDLAELGTAARPAEALLQHVLGRSDSPVSLDPEPLATGLVEGRMRRLVNHALMFRRDTGIDGRYLGFPFLVMRPTRAASLRAAPRLVPILLWPIALELPAGGRVATIAFDHEREEVRLNPALEGLLDAAEFAKWKTARNELLERPSIGVGEVMDIFGALAVPRARKLTRLPGKDLQLTAGAREIACSAALFNAEFTGQSLSEDLRQMRRMPPAGTGLETALRVSAEPPVSAPLGAVPERERFLTVESDPSQEAAVLRARTAPGLLVEGPPGTGKSQTIVNIVADAIGRGESVLVVCQKQAALRVVEKRLAAEGLKERLFVVVDINRDREPIVRALREQEEAIRKADPAHAAALRKQRAGLAGRIETLEAEVDRHHEALHAVDGVTGLSYRSLLGELVGLEAEGNRVNVPSLRLQLAKLDHEMISRLEEVCGPLASLWLGSRYEGSPLGVLSDFPADQGVIDAFLREFKRFVHTETERRDVLAQPHRFDVDDPRPLREWLDQHGRMFEAMPTKLRTQLAEWFELFTPRRDGAIPGAEAIDSLEKEADALGRLDERDHDGALFNVLLALPPEELREWHETAKHATAEASFWGRLNPSRWQRRRRLRAFLVSHGEEPTEPRMAALRQAFALELRLRTSRRAVAEVRESLRLEAHQTPSSLRMLRREVEDLLTLLRPVQTATAAVRACPRPAEAEEMARSGEMEGYRQLQGAFDAAFTRHAARARSRAALNSLSQWFQAGWIADCERGIAHGRAAPDKLLGIVQGLGTLEAFQRFRVRAKGLPPDALAVFAALRGVESTLRALPTEALEEQVRRIIRREALLGWKLRMEQARPELLLERQELEARVKKLAECDQQMREFNRQLLAIDFDRSRLGSAAAWDSITRLRGPRMKRLREVLDQGVDLGLMHLRPIWLMNPDVASRLLPLKARLFDLVIYDEASQMPVEHAVPTLFRAGRAVISGDEKQMPPTSFFSSRIDGDEDEEFDGEELDEAATEAERTAHEETWNRREVKDCPDLLQLGRGVLPSTTLQIHYRSKYRELIGYSNAAFYGNRLSVPARHPETEIRRVRPVEVLRVDGIYSEQTNEAEARSVVELLAKLWKAPAEKRPSIGVVTFNRKQADLVEEVLEQRAEKDTEFQHVYQAERDRVQDGEDMGFFVKNVENVQGDERDIIVFSTTFGRDKNKSFRRNFGVLGQAGGERRLNVAVTRARERVILVTSIPVGEVSDMLTSRRAPDKPRDYLQAYLDYAQKLSAGDLELVRGATERLSTETGSQRAKKRPPDGFATAVAGYIRKLGHEAVPRDDDDAFGLDFAIVDPRTGLFGIAIECDAPCHELLERARAREIWRPGVLARAIPKVHRVSSHAWYHHPGQEQQRLRDAIQAALG</sequence>
<dbReference type="Gene3D" id="1.10.510.10">
    <property type="entry name" value="Transferase(Phosphotransferase) domain 1"/>
    <property type="match status" value="1"/>
</dbReference>
<name>A0A1H7VN79_STIAU</name>
<dbReference type="Gene3D" id="3.40.50.300">
    <property type="entry name" value="P-loop containing nucleotide triphosphate hydrolases"/>
    <property type="match status" value="3"/>
</dbReference>
<evidence type="ECO:0000256" key="5">
    <source>
        <dbReference type="ARBA" id="ARBA00022840"/>
    </source>
</evidence>
<dbReference type="Proteomes" id="UP000182719">
    <property type="component" value="Unassembled WGS sequence"/>
</dbReference>
<evidence type="ECO:0000256" key="4">
    <source>
        <dbReference type="ARBA" id="ARBA00022806"/>
    </source>
</evidence>
<dbReference type="SUPFAM" id="SSF56112">
    <property type="entry name" value="Protein kinase-like (PK-like)"/>
    <property type="match status" value="1"/>
</dbReference>
<evidence type="ECO:0000256" key="3">
    <source>
        <dbReference type="ARBA" id="ARBA00022801"/>
    </source>
</evidence>
<keyword evidence="5" id="KW-0067">ATP-binding</keyword>
<dbReference type="InterPro" id="IPR050534">
    <property type="entry name" value="Coronavir_polyprotein_1ab"/>
</dbReference>
<evidence type="ECO:0000313" key="7">
    <source>
        <dbReference type="EMBL" id="SEM10267.1"/>
    </source>
</evidence>
<dbReference type="InterPro" id="IPR011009">
    <property type="entry name" value="Kinase-like_dom_sf"/>
</dbReference>
<dbReference type="Pfam" id="PF13086">
    <property type="entry name" value="AAA_11"/>
    <property type="match status" value="1"/>
</dbReference>
<accession>A0A1H7VN79</accession>
<protein>
    <submittedName>
        <fullName evidence="7">Part of AAA domain-containing protein</fullName>
    </submittedName>
</protein>
<keyword evidence="8" id="KW-1185">Reference proteome</keyword>
<dbReference type="GO" id="GO:0016787">
    <property type="term" value="F:hydrolase activity"/>
    <property type="evidence" value="ECO:0007669"/>
    <property type="project" value="UniProtKB-KW"/>
</dbReference>
<dbReference type="CDD" id="cd18808">
    <property type="entry name" value="SF1_C_Upf1"/>
    <property type="match status" value="1"/>
</dbReference>
<evidence type="ECO:0000256" key="2">
    <source>
        <dbReference type="ARBA" id="ARBA00022741"/>
    </source>
</evidence>
<dbReference type="OrthoDB" id="9757917at2"/>
<dbReference type="SUPFAM" id="SSF52540">
    <property type="entry name" value="P-loop containing nucleoside triphosphate hydrolases"/>
    <property type="match status" value="1"/>
</dbReference>
<dbReference type="GO" id="GO:0004672">
    <property type="term" value="F:protein kinase activity"/>
    <property type="evidence" value="ECO:0007669"/>
    <property type="project" value="InterPro"/>
</dbReference>
<dbReference type="InterPro" id="IPR041677">
    <property type="entry name" value="DNA2/NAM7_AAA_11"/>
</dbReference>
<comment type="similarity">
    <text evidence="1">Belongs to the DNA2/NAM7 helicase family.</text>
</comment>
<dbReference type="PANTHER" id="PTHR43788">
    <property type="entry name" value="DNA2/NAM7 HELICASE FAMILY MEMBER"/>
    <property type="match status" value="1"/>
</dbReference>
<evidence type="ECO:0000256" key="1">
    <source>
        <dbReference type="ARBA" id="ARBA00007913"/>
    </source>
</evidence>
<dbReference type="InterPro" id="IPR041679">
    <property type="entry name" value="DNA2/NAM7-like_C"/>
</dbReference>
<dbReference type="InterPro" id="IPR000719">
    <property type="entry name" value="Prot_kinase_dom"/>
</dbReference>
<dbReference type="EMBL" id="FOAP01000011">
    <property type="protein sequence ID" value="SEM10267.1"/>
    <property type="molecule type" value="Genomic_DNA"/>
</dbReference>
<proteinExistence type="inferred from homology"/>
<evidence type="ECO:0000259" key="6">
    <source>
        <dbReference type="PROSITE" id="PS50011"/>
    </source>
</evidence>
<keyword evidence="4" id="KW-0347">Helicase</keyword>
<dbReference type="InterPro" id="IPR049468">
    <property type="entry name" value="Restrct_endonuc-II-like_dom"/>
</dbReference>
<dbReference type="Pfam" id="PF18741">
    <property type="entry name" value="MTES_1575"/>
    <property type="match status" value="1"/>
</dbReference>
<feature type="domain" description="Protein kinase" evidence="6">
    <location>
        <begin position="114"/>
        <end position="355"/>
    </location>
</feature>
<dbReference type="GO" id="GO:0043139">
    <property type="term" value="F:5'-3' DNA helicase activity"/>
    <property type="evidence" value="ECO:0007669"/>
    <property type="project" value="TreeGrafter"/>
</dbReference>
<keyword evidence="2" id="KW-0547">Nucleotide-binding</keyword>
<dbReference type="GO" id="GO:0005524">
    <property type="term" value="F:ATP binding"/>
    <property type="evidence" value="ECO:0007669"/>
    <property type="project" value="UniProtKB-KW"/>
</dbReference>
<gene>
    <name evidence="7" type="ORF">SAMN05444354_111170</name>
</gene>
<dbReference type="InterPro" id="IPR027417">
    <property type="entry name" value="P-loop_NTPase"/>
</dbReference>
<dbReference type="Pfam" id="PF13087">
    <property type="entry name" value="AAA_12"/>
    <property type="match status" value="1"/>
</dbReference>
<dbReference type="Pfam" id="PF00069">
    <property type="entry name" value="Pkinase"/>
    <property type="match status" value="1"/>
</dbReference>
<dbReference type="PROSITE" id="PS50011">
    <property type="entry name" value="PROTEIN_KINASE_DOM"/>
    <property type="match status" value="1"/>
</dbReference>
<dbReference type="SMART" id="SM00220">
    <property type="entry name" value="S_TKc"/>
    <property type="match status" value="1"/>
</dbReference>